<name>A0A2W7SC56_9BACT</name>
<dbReference type="PANTHER" id="PTHR13947:SF37">
    <property type="entry name" value="LD18367P"/>
    <property type="match status" value="1"/>
</dbReference>
<dbReference type="EMBL" id="QKZV01000002">
    <property type="protein sequence ID" value="PZX64567.1"/>
    <property type="molecule type" value="Genomic_DNA"/>
</dbReference>
<accession>A0A2W7SC56</accession>
<organism evidence="3 4">
    <name type="scientific">Hydrotalea sandarakina</name>
    <dbReference type="NCBI Taxonomy" id="1004304"/>
    <lineage>
        <taxon>Bacteria</taxon>
        <taxon>Pseudomonadati</taxon>
        <taxon>Bacteroidota</taxon>
        <taxon>Chitinophagia</taxon>
        <taxon>Chitinophagales</taxon>
        <taxon>Chitinophagaceae</taxon>
        <taxon>Hydrotalea</taxon>
    </lineage>
</organism>
<keyword evidence="4" id="KW-1185">Reference proteome</keyword>
<dbReference type="InterPro" id="IPR000182">
    <property type="entry name" value="GNAT_dom"/>
</dbReference>
<evidence type="ECO:0000256" key="1">
    <source>
        <dbReference type="ARBA" id="ARBA00022679"/>
    </source>
</evidence>
<keyword evidence="1 3" id="KW-0808">Transferase</keyword>
<dbReference type="InterPro" id="IPR016181">
    <property type="entry name" value="Acyl_CoA_acyltransferase"/>
</dbReference>
<comment type="caution">
    <text evidence="3">The sequence shown here is derived from an EMBL/GenBank/DDBJ whole genome shotgun (WGS) entry which is preliminary data.</text>
</comment>
<feature type="domain" description="N-acetyltransferase" evidence="2">
    <location>
        <begin position="3"/>
        <end position="143"/>
    </location>
</feature>
<dbReference type="Gene3D" id="3.40.630.30">
    <property type="match status" value="1"/>
</dbReference>
<sequence length="143" mass="16688">MAIKIIDYGTEEYRQMVELRYQILRKPLGLFFNEKELEKEKNDILIGCFEEDKLEGCCILTPIDKQKIRLRQMAVIDGLQGRGIGRSLMSYAENFAKDMGYTTLCMHARKSAVGFYEKLGYHIASEEFTEVNIPHYMMEKMLI</sequence>
<dbReference type="GO" id="GO:0008080">
    <property type="term" value="F:N-acetyltransferase activity"/>
    <property type="evidence" value="ECO:0007669"/>
    <property type="project" value="InterPro"/>
</dbReference>
<evidence type="ECO:0000313" key="3">
    <source>
        <dbReference type="EMBL" id="PZX64567.1"/>
    </source>
</evidence>
<dbReference type="OrthoDB" id="2352823at2"/>
<evidence type="ECO:0000259" key="2">
    <source>
        <dbReference type="PROSITE" id="PS51186"/>
    </source>
</evidence>
<dbReference type="CDD" id="cd04301">
    <property type="entry name" value="NAT_SF"/>
    <property type="match status" value="1"/>
</dbReference>
<dbReference type="InterPro" id="IPR050769">
    <property type="entry name" value="NAT_camello-type"/>
</dbReference>
<dbReference type="PANTHER" id="PTHR13947">
    <property type="entry name" value="GNAT FAMILY N-ACETYLTRANSFERASE"/>
    <property type="match status" value="1"/>
</dbReference>
<reference evidence="3 4" key="1">
    <citation type="submission" date="2018-06" db="EMBL/GenBank/DDBJ databases">
        <title>Genomic Encyclopedia of Archaeal and Bacterial Type Strains, Phase II (KMG-II): from individual species to whole genera.</title>
        <authorList>
            <person name="Goeker M."/>
        </authorList>
    </citation>
    <scope>NUCLEOTIDE SEQUENCE [LARGE SCALE GENOMIC DNA]</scope>
    <source>
        <strain evidence="3 4">DSM 23241</strain>
    </source>
</reference>
<evidence type="ECO:0000313" key="4">
    <source>
        <dbReference type="Proteomes" id="UP000249720"/>
    </source>
</evidence>
<gene>
    <name evidence="3" type="ORF">LX80_00763</name>
</gene>
<protein>
    <submittedName>
        <fullName evidence="3">Acetyltransferase (GNAT) family protein</fullName>
    </submittedName>
</protein>
<dbReference type="Proteomes" id="UP000249720">
    <property type="component" value="Unassembled WGS sequence"/>
</dbReference>
<dbReference type="SUPFAM" id="SSF55729">
    <property type="entry name" value="Acyl-CoA N-acyltransferases (Nat)"/>
    <property type="match status" value="1"/>
</dbReference>
<dbReference type="Pfam" id="PF13673">
    <property type="entry name" value="Acetyltransf_10"/>
    <property type="match status" value="1"/>
</dbReference>
<dbReference type="PROSITE" id="PS51186">
    <property type="entry name" value="GNAT"/>
    <property type="match status" value="1"/>
</dbReference>
<dbReference type="AlphaFoldDB" id="A0A2W7SC56"/>
<dbReference type="RefSeq" id="WP_111293731.1">
    <property type="nucleotide sequence ID" value="NZ_QKZV01000002.1"/>
</dbReference>
<proteinExistence type="predicted"/>